<evidence type="ECO:0000313" key="5">
    <source>
        <dbReference type="EMBL" id="CAE0249985.1"/>
    </source>
</evidence>
<dbReference type="AlphaFoldDB" id="A0A7S3G749"/>
<dbReference type="SMART" id="SM00271">
    <property type="entry name" value="DnaJ"/>
    <property type="match status" value="1"/>
</dbReference>
<dbReference type="InterPro" id="IPR052448">
    <property type="entry name" value="DnaJ_C16_autophagy_reg"/>
</dbReference>
<dbReference type="Gene3D" id="3.40.30.10">
    <property type="entry name" value="Glutaredoxin"/>
    <property type="match status" value="1"/>
</dbReference>
<accession>A0A7S3G749</accession>
<feature type="transmembrane region" description="Helical" evidence="2">
    <location>
        <begin position="550"/>
        <end position="569"/>
    </location>
</feature>
<dbReference type="CDD" id="cd02961">
    <property type="entry name" value="PDI_a_family"/>
    <property type="match status" value="1"/>
</dbReference>
<reference evidence="5" key="1">
    <citation type="submission" date="2021-01" db="EMBL/GenBank/DDBJ databases">
        <authorList>
            <person name="Corre E."/>
            <person name="Pelletier E."/>
            <person name="Niang G."/>
            <person name="Scheremetjew M."/>
            <person name="Finn R."/>
            <person name="Kale V."/>
            <person name="Holt S."/>
            <person name="Cochrane G."/>
            <person name="Meng A."/>
            <person name="Brown T."/>
            <person name="Cohen L."/>
        </authorList>
    </citation>
    <scope>NUCLEOTIDE SEQUENCE</scope>
    <source>
        <strain evidence="5">NIES-2562</strain>
    </source>
</reference>
<evidence type="ECO:0000259" key="4">
    <source>
        <dbReference type="PROSITE" id="PS50076"/>
    </source>
</evidence>
<protein>
    <recommendedName>
        <fullName evidence="4">J domain-containing protein</fullName>
    </recommendedName>
</protein>
<dbReference type="SUPFAM" id="SSF52833">
    <property type="entry name" value="Thioredoxin-like"/>
    <property type="match status" value="1"/>
</dbReference>
<organism evidence="5">
    <name type="scientific">Palpitomonas bilix</name>
    <dbReference type="NCBI Taxonomy" id="652834"/>
    <lineage>
        <taxon>Eukaryota</taxon>
        <taxon>Eukaryota incertae sedis</taxon>
    </lineage>
</organism>
<dbReference type="PANTHER" id="PTHR44303">
    <property type="entry name" value="DNAJ HOMOLOG SUBFAMILY C MEMBER 16"/>
    <property type="match status" value="1"/>
</dbReference>
<dbReference type="PRINTS" id="PR00625">
    <property type="entry name" value="JDOMAIN"/>
</dbReference>
<dbReference type="PANTHER" id="PTHR44303:SF2">
    <property type="entry name" value="DNAJ HOMOLOG SUBFAMILY C MEMBER 16"/>
    <property type="match status" value="1"/>
</dbReference>
<dbReference type="Gene3D" id="1.10.287.110">
    <property type="entry name" value="DnaJ domain"/>
    <property type="match status" value="1"/>
</dbReference>
<sequence length="587" mass="66206">MKGCRLLGVAALLLSIIFAVKALDGNPYKILGVRSTATTEEIKKAYKKLAMIWHPDKNSSPEANGKFQEIAAARDLLLDDEKRRMYDQGRGPSFGSGTGGQYRAPRNDENDVVNIEFLKGALKHIVKETSVANVVGQYRQWLQGVRKRQVEFMDVQRNAVAIESTAEELTDANFREAIHRDDRWWLIQVYSNDDQECIKFKETWDEVVDATEDMVNTGRVNLYENPGVGRALRVQHLPYLILFRNGRKEIIRTMSAEAILDSLAERLDNKVSVISGSDPIISEEAEEFLEGATGSKVRVILATEQHVPPFSVLYAALLFEENIEFAMMSPVARDFLRKHGIHNFPALIIQRDHVSKPVIMEEVPSGPGLLSRLSIYGFPLLPEASPSLYRHDCKLSKHLCVILICNFDRTSALEREGMLADMRSLAEDSDKVAEGVHMDSVRFAYTSPSSFPAFSKYMGVREDTKWLLVAVEWAAGRYTVYSDRQTNKPHQVWMRAEVNEWSAQLKQQRWLSGSGGKQAEGIVYDREMKSEMISDIPPLYTRASSEENNVMTWFLGLGVMVAGLAVVVFRRSSYFHAAKNDAAEGEK</sequence>
<proteinExistence type="predicted"/>
<feature type="domain" description="J" evidence="4">
    <location>
        <begin position="26"/>
        <end position="90"/>
    </location>
</feature>
<dbReference type="EMBL" id="HBIB01018752">
    <property type="protein sequence ID" value="CAE0249985.1"/>
    <property type="molecule type" value="Transcribed_RNA"/>
</dbReference>
<evidence type="ECO:0000256" key="2">
    <source>
        <dbReference type="SAM" id="Phobius"/>
    </source>
</evidence>
<name>A0A7S3G749_9EUKA</name>
<feature type="chain" id="PRO_5031495665" description="J domain-containing protein" evidence="3">
    <location>
        <begin position="23"/>
        <end position="587"/>
    </location>
</feature>
<dbReference type="InterPro" id="IPR036249">
    <property type="entry name" value="Thioredoxin-like_sf"/>
</dbReference>
<dbReference type="Pfam" id="PF00226">
    <property type="entry name" value="DnaJ"/>
    <property type="match status" value="1"/>
</dbReference>
<dbReference type="Pfam" id="PF00085">
    <property type="entry name" value="Thioredoxin"/>
    <property type="match status" value="1"/>
</dbReference>
<keyword evidence="2" id="KW-1133">Transmembrane helix</keyword>
<dbReference type="InterPro" id="IPR001623">
    <property type="entry name" value="DnaJ_domain"/>
</dbReference>
<dbReference type="InterPro" id="IPR013766">
    <property type="entry name" value="Thioredoxin_domain"/>
</dbReference>
<keyword evidence="2" id="KW-0812">Transmembrane</keyword>
<dbReference type="InterPro" id="IPR036869">
    <property type="entry name" value="J_dom_sf"/>
</dbReference>
<feature type="region of interest" description="Disordered" evidence="1">
    <location>
        <begin position="86"/>
        <end position="105"/>
    </location>
</feature>
<dbReference type="PROSITE" id="PS50076">
    <property type="entry name" value="DNAJ_2"/>
    <property type="match status" value="1"/>
</dbReference>
<evidence type="ECO:0000256" key="3">
    <source>
        <dbReference type="SAM" id="SignalP"/>
    </source>
</evidence>
<evidence type="ECO:0000256" key="1">
    <source>
        <dbReference type="SAM" id="MobiDB-lite"/>
    </source>
</evidence>
<keyword evidence="2" id="KW-0472">Membrane</keyword>
<dbReference type="SUPFAM" id="SSF46565">
    <property type="entry name" value="Chaperone J-domain"/>
    <property type="match status" value="1"/>
</dbReference>
<keyword evidence="3" id="KW-0732">Signal</keyword>
<gene>
    <name evidence="5" type="ORF">PBIL07802_LOCUS12185</name>
</gene>
<feature type="signal peptide" evidence="3">
    <location>
        <begin position="1"/>
        <end position="22"/>
    </location>
</feature>
<dbReference type="CDD" id="cd06257">
    <property type="entry name" value="DnaJ"/>
    <property type="match status" value="1"/>
</dbReference>